<dbReference type="AlphaFoldDB" id="A0A1E4SSQ4"/>
<keyword evidence="3" id="KW-0479">Metal-binding</keyword>
<dbReference type="PANTHER" id="PTHR12170">
    <property type="entry name" value="MACROPHAGE ERYTHROBLAST ATTACHER-RELATED"/>
    <property type="match status" value="1"/>
</dbReference>
<gene>
    <name evidence="8" type="ORF">CANARDRAFT_10452</name>
</gene>
<dbReference type="Proteomes" id="UP000094801">
    <property type="component" value="Unassembled WGS sequence"/>
</dbReference>
<evidence type="ECO:0000256" key="2">
    <source>
        <dbReference type="ARBA" id="ARBA00022490"/>
    </source>
</evidence>
<dbReference type="InterPro" id="IPR024964">
    <property type="entry name" value="CTLH/CRA"/>
</dbReference>
<evidence type="ECO:0000256" key="5">
    <source>
        <dbReference type="ARBA" id="ARBA00022833"/>
    </source>
</evidence>
<keyword evidence="4 6" id="KW-0863">Zinc-finger</keyword>
<dbReference type="GO" id="GO:0043161">
    <property type="term" value="P:proteasome-mediated ubiquitin-dependent protein catabolic process"/>
    <property type="evidence" value="ECO:0007669"/>
    <property type="project" value="InterPro"/>
</dbReference>
<evidence type="ECO:0000256" key="1">
    <source>
        <dbReference type="ARBA" id="ARBA00004496"/>
    </source>
</evidence>
<dbReference type="GO" id="GO:0005634">
    <property type="term" value="C:nucleus"/>
    <property type="evidence" value="ECO:0007669"/>
    <property type="project" value="TreeGrafter"/>
</dbReference>
<protein>
    <recommendedName>
        <fullName evidence="7">RING-Gid-type domain-containing protein</fullName>
    </recommendedName>
</protein>
<dbReference type="InterPro" id="IPR044063">
    <property type="entry name" value="ZF_RING_GID"/>
</dbReference>
<dbReference type="GO" id="GO:0034657">
    <property type="term" value="C:GID complex"/>
    <property type="evidence" value="ECO:0007669"/>
    <property type="project" value="TreeGrafter"/>
</dbReference>
<dbReference type="InterPro" id="IPR045098">
    <property type="entry name" value="Fyv10_fam"/>
</dbReference>
<organism evidence="8 9">
    <name type="scientific">[Candida] arabinofermentans NRRL YB-2248</name>
    <dbReference type="NCBI Taxonomy" id="983967"/>
    <lineage>
        <taxon>Eukaryota</taxon>
        <taxon>Fungi</taxon>
        <taxon>Dikarya</taxon>
        <taxon>Ascomycota</taxon>
        <taxon>Saccharomycotina</taxon>
        <taxon>Pichiomycetes</taxon>
        <taxon>Pichiales</taxon>
        <taxon>Pichiaceae</taxon>
        <taxon>Ogataea</taxon>
        <taxon>Ogataea/Candida clade</taxon>
    </lineage>
</organism>
<evidence type="ECO:0000256" key="6">
    <source>
        <dbReference type="PROSITE-ProRule" id="PRU01215"/>
    </source>
</evidence>
<sequence>MTTILNNVDFHLNLKKSQFKTPIEVIKKNFKNLQKLIDKQEILINKNLKLLKSGSLNKSEKLELIKKTISLQETYLKKLKVRVKSHNDFISRLQYRISKLEELKKLNESLKNDENGGGGEGDNDNLNQFYKGEVELLIVDYLLKSSIYNTNTSIDDELTGIQLAKSLKIDKLIDYDVILQGLKIYNEIKEKKNLKILIDWCFENKKNLKLIKEKYNLNLNIEFETYFQKFIELIKIGDVFNALNIANNYLIGYLNEDEHDDDNIGENFEKIVQGAALLCWNLAENTDKAIADTKSQVSRKALSYYDSNIQTDYNISENFKNYKSLLSDDKWTKLADFFLFNFNSLYGIDQDLQICLLLSIGSSSLKTRSCKHRKKDAESSNDNENDVNFDDYLNLTSDSNKDGILKNDCPICSIDLNELTSSLPFSHQIKTNIFENPVMLPNGNIYQFEKLVQFNKSQPKDIFSTKNTGGLTVEYDNEEEEESNKEITMENLELLKIKDPLNGELFDKSDIVKVFPT</sequence>
<feature type="domain" description="RING-Gid-type" evidence="7">
    <location>
        <begin position="409"/>
        <end position="464"/>
    </location>
</feature>
<dbReference type="GO" id="GO:0008270">
    <property type="term" value="F:zinc ion binding"/>
    <property type="evidence" value="ECO:0007669"/>
    <property type="project" value="UniProtKB-KW"/>
</dbReference>
<evidence type="ECO:0000256" key="4">
    <source>
        <dbReference type="ARBA" id="ARBA00022771"/>
    </source>
</evidence>
<dbReference type="GO" id="GO:0005737">
    <property type="term" value="C:cytoplasm"/>
    <property type="evidence" value="ECO:0007669"/>
    <property type="project" value="UniProtKB-SubCell"/>
</dbReference>
<dbReference type="OrthoDB" id="1933455at2759"/>
<feature type="zinc finger region" description="RING-Gid-type" evidence="6">
    <location>
        <begin position="409"/>
        <end position="464"/>
    </location>
</feature>
<dbReference type="Pfam" id="PF10607">
    <property type="entry name" value="CTLH"/>
    <property type="match status" value="1"/>
</dbReference>
<comment type="subcellular location">
    <subcellularLocation>
        <location evidence="1">Cytoplasm</location>
    </subcellularLocation>
</comment>
<accession>A0A1E4SSQ4</accession>
<evidence type="ECO:0000259" key="7">
    <source>
        <dbReference type="PROSITE" id="PS51867"/>
    </source>
</evidence>
<proteinExistence type="predicted"/>
<evidence type="ECO:0000313" key="8">
    <source>
        <dbReference type="EMBL" id="ODV82548.1"/>
    </source>
</evidence>
<keyword evidence="2" id="KW-0963">Cytoplasm</keyword>
<dbReference type="PANTHER" id="PTHR12170:SF2">
    <property type="entry name" value="E3 UBIQUITIN-PROTEIN TRANSFERASE MAEA"/>
    <property type="match status" value="1"/>
</dbReference>
<name>A0A1E4SSQ4_9ASCO</name>
<dbReference type="STRING" id="983967.A0A1E4SSQ4"/>
<dbReference type="PROSITE" id="PS51867">
    <property type="entry name" value="ZF_RING_GID"/>
    <property type="match status" value="1"/>
</dbReference>
<keyword evidence="9" id="KW-1185">Reference proteome</keyword>
<keyword evidence="5" id="KW-0862">Zinc</keyword>
<dbReference type="EMBL" id="KV453881">
    <property type="protein sequence ID" value="ODV82548.1"/>
    <property type="molecule type" value="Genomic_DNA"/>
</dbReference>
<dbReference type="GO" id="GO:0061630">
    <property type="term" value="F:ubiquitin protein ligase activity"/>
    <property type="evidence" value="ECO:0007669"/>
    <property type="project" value="InterPro"/>
</dbReference>
<evidence type="ECO:0000256" key="3">
    <source>
        <dbReference type="ARBA" id="ARBA00022723"/>
    </source>
</evidence>
<reference evidence="9" key="1">
    <citation type="submission" date="2016-04" db="EMBL/GenBank/DDBJ databases">
        <title>Comparative genomics of biotechnologically important yeasts.</title>
        <authorList>
            <consortium name="DOE Joint Genome Institute"/>
            <person name="Riley R."/>
            <person name="Haridas S."/>
            <person name="Wolfe K.H."/>
            <person name="Lopes M.R."/>
            <person name="Hittinger C.T."/>
            <person name="Goker M."/>
            <person name="Salamov A."/>
            <person name="Wisecaver J."/>
            <person name="Long T.M."/>
            <person name="Aerts A.L."/>
            <person name="Barry K."/>
            <person name="Choi C."/>
            <person name="Clum A."/>
            <person name="Coughlan A.Y."/>
            <person name="Deshpande S."/>
            <person name="Douglass A.P."/>
            <person name="Hanson S.J."/>
            <person name="Klenk H.-P."/>
            <person name="Labutti K."/>
            <person name="Lapidus A."/>
            <person name="Lindquist E."/>
            <person name="Lipzen A."/>
            <person name="Meier-Kolthoff J.P."/>
            <person name="Ohm R.A."/>
            <person name="Otillar R.P."/>
            <person name="Pangilinan J."/>
            <person name="Peng Y."/>
            <person name="Rokas A."/>
            <person name="Rosa C.A."/>
            <person name="Scheuner C."/>
            <person name="Sibirny A.A."/>
            <person name="Slot J.C."/>
            <person name="Stielow J.B."/>
            <person name="Sun H."/>
            <person name="Kurtzman C.P."/>
            <person name="Blackwell M."/>
            <person name="Grigoriev I.V."/>
            <person name="Jeffries T.W."/>
        </authorList>
    </citation>
    <scope>NUCLEOTIDE SEQUENCE [LARGE SCALE GENOMIC DNA]</scope>
    <source>
        <strain evidence="9">NRRL YB-2248</strain>
    </source>
</reference>
<evidence type="ECO:0000313" key="9">
    <source>
        <dbReference type="Proteomes" id="UP000094801"/>
    </source>
</evidence>